<dbReference type="InterPro" id="IPR025850">
    <property type="entry name" value="SUKH-3"/>
</dbReference>
<keyword evidence="2" id="KW-1185">Reference proteome</keyword>
<sequence>MDRFAPAILEYLTKAGWQPGRKVWLAKYRVCLRVEGYPWFPAVAEFLEEFGDLWITYEGRGGASKLTFDACYATGRYDTRWVTGEYASRIGRSQLCAIGELSGHMLLFMDDTGQVYGGYDDILVSFGSGAEAFEALCSNLPVREIP</sequence>
<reference evidence="1 2" key="1">
    <citation type="submission" date="2021-03" db="EMBL/GenBank/DDBJ databases">
        <authorList>
            <person name="Kim M.K."/>
        </authorList>
    </citation>
    <scope>NUCLEOTIDE SEQUENCE [LARGE SCALE GENOMIC DNA]</scope>
    <source>
        <strain evidence="1 2">BT442</strain>
    </source>
</reference>
<evidence type="ECO:0000313" key="2">
    <source>
        <dbReference type="Proteomes" id="UP000664369"/>
    </source>
</evidence>
<comment type="caution">
    <text evidence="1">The sequence shown here is derived from an EMBL/GenBank/DDBJ whole genome shotgun (WGS) entry which is preliminary data.</text>
</comment>
<organism evidence="1 2">
    <name type="scientific">Hymenobacter negativus</name>
    <dbReference type="NCBI Taxonomy" id="2795026"/>
    <lineage>
        <taxon>Bacteria</taxon>
        <taxon>Pseudomonadati</taxon>
        <taxon>Bacteroidota</taxon>
        <taxon>Cytophagia</taxon>
        <taxon>Cytophagales</taxon>
        <taxon>Hymenobacteraceae</taxon>
        <taxon>Hymenobacter</taxon>
    </lineage>
</organism>
<evidence type="ECO:0000313" key="1">
    <source>
        <dbReference type="EMBL" id="MBO2010219.1"/>
    </source>
</evidence>
<protein>
    <submittedName>
        <fullName evidence="1">SUKH-3 domain-containing protein</fullName>
    </submittedName>
</protein>
<dbReference type="Proteomes" id="UP000664369">
    <property type="component" value="Unassembled WGS sequence"/>
</dbReference>
<name>A0ABS3QG39_9BACT</name>
<dbReference type="EMBL" id="JAGETZ010000006">
    <property type="protein sequence ID" value="MBO2010219.1"/>
    <property type="molecule type" value="Genomic_DNA"/>
</dbReference>
<dbReference type="RefSeq" id="WP_208175856.1">
    <property type="nucleotide sequence ID" value="NZ_JAGETZ010000006.1"/>
</dbReference>
<dbReference type="Pfam" id="PF14433">
    <property type="entry name" value="SUKH-3"/>
    <property type="match status" value="1"/>
</dbReference>
<proteinExistence type="predicted"/>
<accession>A0ABS3QG39</accession>
<gene>
    <name evidence="1" type="ORF">J4E00_14250</name>
</gene>